<keyword evidence="3" id="KW-0326">Glycosidase</keyword>
<dbReference type="CDD" id="cd16901">
    <property type="entry name" value="lyz_P1"/>
    <property type="match status" value="1"/>
</dbReference>
<dbReference type="Gene3D" id="1.10.530.40">
    <property type="match status" value="1"/>
</dbReference>
<dbReference type="InterPro" id="IPR002196">
    <property type="entry name" value="Glyco_hydro_24"/>
</dbReference>
<evidence type="ECO:0000256" key="3">
    <source>
        <dbReference type="RuleBase" id="RU003788"/>
    </source>
</evidence>
<dbReference type="SUPFAM" id="SSF53955">
    <property type="entry name" value="Lysozyme-like"/>
    <property type="match status" value="1"/>
</dbReference>
<dbReference type="Pfam" id="PF00959">
    <property type="entry name" value="Phage_lysozyme"/>
    <property type="match status" value="1"/>
</dbReference>
<sequence length="173" mass="19311">MSNKPRVAVAALTVSAAALLTLLGEEGFRSKPYIPTQGDVPTIGYGSTVYEDGSKVTLADPPITKERALQIVRNHKSKDEALFRASLPEVKLTQGEYDLYMDFTYQFGITNWRSSSMRTHLLQGEYLQACNALPAWRKQGGRDCSLPQNWGPKGCKGVWTRQLERTKKCLAEQ</sequence>
<comment type="caution">
    <text evidence="4">The sequence shown here is derived from an EMBL/GenBank/DDBJ whole genome shotgun (WGS) entry which is preliminary data.</text>
</comment>
<dbReference type="EMBL" id="JACHKZ010000033">
    <property type="protein sequence ID" value="MBB6579577.1"/>
    <property type="molecule type" value="Genomic_DNA"/>
</dbReference>
<dbReference type="InterPro" id="IPR051018">
    <property type="entry name" value="Bacteriophage_GH24"/>
</dbReference>
<dbReference type="InterPro" id="IPR023346">
    <property type="entry name" value="Lysozyme-like_dom_sf"/>
</dbReference>
<evidence type="ECO:0000313" key="4">
    <source>
        <dbReference type="EMBL" id="MBB6579577.1"/>
    </source>
</evidence>
<proteinExistence type="inferred from homology"/>
<keyword evidence="5" id="KW-1185">Reference proteome</keyword>
<evidence type="ECO:0000256" key="1">
    <source>
        <dbReference type="ARBA" id="ARBA00022529"/>
    </source>
</evidence>
<dbReference type="PANTHER" id="PTHR38107:SF3">
    <property type="entry name" value="LYSOZYME RRRD-RELATED"/>
    <property type="match status" value="1"/>
</dbReference>
<organism evidence="4 5">
    <name type="scientific">Comamonas odontotermitis</name>
    <dbReference type="NCBI Taxonomy" id="379895"/>
    <lineage>
        <taxon>Bacteria</taxon>
        <taxon>Pseudomonadati</taxon>
        <taxon>Pseudomonadota</taxon>
        <taxon>Betaproteobacteria</taxon>
        <taxon>Burkholderiales</taxon>
        <taxon>Comamonadaceae</taxon>
        <taxon>Comamonas</taxon>
    </lineage>
</organism>
<evidence type="ECO:0000313" key="5">
    <source>
        <dbReference type="Proteomes" id="UP000562492"/>
    </source>
</evidence>
<dbReference type="RefSeq" id="WP_184711135.1">
    <property type="nucleotide sequence ID" value="NZ_JACHKZ010000033.1"/>
</dbReference>
<gene>
    <name evidence="4" type="ORF">HNP33_003691</name>
</gene>
<keyword evidence="3" id="KW-0378">Hydrolase</keyword>
<comment type="similarity">
    <text evidence="3">Belongs to the glycosyl hydrolase 24 family.</text>
</comment>
<reference evidence="4 5" key="1">
    <citation type="submission" date="2020-08" db="EMBL/GenBank/DDBJ databases">
        <title>Functional genomics of gut bacteria from endangered species of beetles.</title>
        <authorList>
            <person name="Carlos-Shanley C."/>
        </authorList>
    </citation>
    <scope>NUCLEOTIDE SEQUENCE [LARGE SCALE GENOMIC DNA]</scope>
    <source>
        <strain evidence="4 5">S00124</strain>
    </source>
</reference>
<dbReference type="InterPro" id="IPR023347">
    <property type="entry name" value="Lysozyme_dom_sf"/>
</dbReference>
<dbReference type="PANTHER" id="PTHR38107">
    <property type="match status" value="1"/>
</dbReference>
<dbReference type="EC" id="3.2.1.17" evidence="3"/>
<dbReference type="Proteomes" id="UP000562492">
    <property type="component" value="Unassembled WGS sequence"/>
</dbReference>
<protein>
    <recommendedName>
        <fullName evidence="3">Lysozyme</fullName>
        <ecNumber evidence="3">3.2.1.17</ecNumber>
    </recommendedName>
</protein>
<comment type="catalytic activity">
    <reaction evidence="3">
        <text>Hydrolysis of (1-&gt;4)-beta-linkages between N-acetylmuramic acid and N-acetyl-D-glucosamine residues in a peptidoglycan and between N-acetyl-D-glucosamine residues in chitodextrins.</text>
        <dbReference type="EC" id="3.2.1.17"/>
    </reaction>
</comment>
<accession>A0ABR6RKA1</accession>
<keyword evidence="1 3" id="KW-0929">Antimicrobial</keyword>
<name>A0ABR6RKA1_9BURK</name>
<keyword evidence="2 3" id="KW-0081">Bacteriolytic enzyme</keyword>
<evidence type="ECO:0000256" key="2">
    <source>
        <dbReference type="ARBA" id="ARBA00022638"/>
    </source>
</evidence>